<dbReference type="EMBL" id="JSAN01000016">
    <property type="protein sequence ID" value="KIC74037.1"/>
    <property type="molecule type" value="Genomic_DNA"/>
</dbReference>
<feature type="domain" description="GP-PDE" evidence="1">
    <location>
        <begin position="24"/>
        <end position="290"/>
    </location>
</feature>
<comment type="caution">
    <text evidence="2">The sequence shown here is derived from an EMBL/GenBank/DDBJ whole genome shotgun (WGS) entry which is preliminary data.</text>
</comment>
<accession>A0A0C1K400</accession>
<protein>
    <recommendedName>
        <fullName evidence="1">GP-PDE domain-containing protein</fullName>
    </recommendedName>
</protein>
<dbReference type="PROSITE" id="PS50007">
    <property type="entry name" value="PIPLC_X_DOMAIN"/>
    <property type="match status" value="1"/>
</dbReference>
<evidence type="ECO:0000313" key="2">
    <source>
        <dbReference type="EMBL" id="KIC74037.1"/>
    </source>
</evidence>
<dbReference type="CDD" id="cd08580">
    <property type="entry name" value="GDPD_Rv2277c_like"/>
    <property type="match status" value="1"/>
</dbReference>
<dbReference type="SUPFAM" id="SSF51695">
    <property type="entry name" value="PLC-like phosphodiesterases"/>
    <property type="match status" value="1"/>
</dbReference>
<organism evidence="2 3">
    <name type="scientific">Candidatus Protochlamydia amoebophila</name>
    <dbReference type="NCBI Taxonomy" id="362787"/>
    <lineage>
        <taxon>Bacteria</taxon>
        <taxon>Pseudomonadati</taxon>
        <taxon>Chlamydiota</taxon>
        <taxon>Chlamydiia</taxon>
        <taxon>Parachlamydiales</taxon>
        <taxon>Parachlamydiaceae</taxon>
        <taxon>Candidatus Protochlamydia</taxon>
    </lineage>
</organism>
<dbReference type="Proteomes" id="UP000031465">
    <property type="component" value="Unassembled WGS sequence"/>
</dbReference>
<proteinExistence type="predicted"/>
<sequence length="297" mass="34292">MMKLPFYRVLIFIILVVESVYAAPWIISHRGGGENFPENTLLAFSKSLEIGCDAIEIDVQVTKDGVVVVYHPEDLKKWTNGYGAISSHTWEEISTLNAGYNYKPECGYPFRDKNLHIPRIEEVLHHFPKTLIIVDMKSLPAETLIKALIQAISDEESIRLIFYSTHAEHIDLLNSYKPHWITFEKRDLTRQRFLEFSQTAQSALPIDSVWMGFELKRKMMVTETFTLGNGNSTVEFHLWTPQLVSYLRNSTTKLFLVLFGINKKDEWEEALTLNVDAVCTDNPCRIVDMKKKIEKFN</sequence>
<gene>
    <name evidence="2" type="primary">glpQ</name>
    <name evidence="2" type="ORF">DB44_AR00200</name>
</gene>
<dbReference type="PANTHER" id="PTHR46211:SF10">
    <property type="entry name" value="EXPORTED PROTEIN"/>
    <property type="match status" value="1"/>
</dbReference>
<reference evidence="2 3" key="1">
    <citation type="journal article" date="2014" name="Mol. Biol. Evol.">
        <title>Massive expansion of Ubiquitination-related gene families within the Chlamydiae.</title>
        <authorList>
            <person name="Domman D."/>
            <person name="Collingro A."/>
            <person name="Lagkouvardos I."/>
            <person name="Gehre L."/>
            <person name="Weinmaier T."/>
            <person name="Rattei T."/>
            <person name="Subtil A."/>
            <person name="Horn M."/>
        </authorList>
    </citation>
    <scope>NUCLEOTIDE SEQUENCE [LARGE SCALE GENOMIC DNA]</scope>
    <source>
        <strain evidence="2 3">EI2</strain>
    </source>
</reference>
<dbReference type="InterPro" id="IPR017946">
    <property type="entry name" value="PLC-like_Pdiesterase_TIM-brl"/>
</dbReference>
<evidence type="ECO:0000259" key="1">
    <source>
        <dbReference type="PROSITE" id="PS51704"/>
    </source>
</evidence>
<evidence type="ECO:0000313" key="3">
    <source>
        <dbReference type="Proteomes" id="UP000031465"/>
    </source>
</evidence>
<dbReference type="PATRIC" id="fig|362787.3.peg.227"/>
<dbReference type="PANTHER" id="PTHR46211">
    <property type="entry name" value="GLYCEROPHOSPHORYL DIESTER PHOSPHODIESTERASE"/>
    <property type="match status" value="1"/>
</dbReference>
<dbReference type="PROSITE" id="PS51704">
    <property type="entry name" value="GP_PDE"/>
    <property type="match status" value="1"/>
</dbReference>
<dbReference type="Gene3D" id="3.20.20.190">
    <property type="entry name" value="Phosphatidylinositol (PI) phosphodiesterase"/>
    <property type="match status" value="1"/>
</dbReference>
<dbReference type="Pfam" id="PF03009">
    <property type="entry name" value="GDPD"/>
    <property type="match status" value="1"/>
</dbReference>
<dbReference type="InterPro" id="IPR030395">
    <property type="entry name" value="GP_PDE_dom"/>
</dbReference>
<name>A0A0C1K400_9BACT</name>
<dbReference type="AlphaFoldDB" id="A0A0C1K400"/>
<dbReference type="GO" id="GO:0006629">
    <property type="term" value="P:lipid metabolic process"/>
    <property type="evidence" value="ECO:0007669"/>
    <property type="project" value="InterPro"/>
</dbReference>
<dbReference type="GO" id="GO:0008081">
    <property type="term" value="F:phosphoric diester hydrolase activity"/>
    <property type="evidence" value="ECO:0007669"/>
    <property type="project" value="InterPro"/>
</dbReference>